<dbReference type="PANTHER" id="PTHR30086">
    <property type="entry name" value="ARGININE EXPORTER PROTEIN ARGO"/>
    <property type="match status" value="1"/>
</dbReference>
<evidence type="ECO:0000256" key="3">
    <source>
        <dbReference type="ARBA" id="ARBA00022692"/>
    </source>
</evidence>
<keyword evidence="5 6" id="KW-0472">Membrane</keyword>
<evidence type="ECO:0000256" key="4">
    <source>
        <dbReference type="ARBA" id="ARBA00022989"/>
    </source>
</evidence>
<dbReference type="AlphaFoldDB" id="A0A516GX81"/>
<dbReference type="InterPro" id="IPR001123">
    <property type="entry name" value="LeuE-type"/>
</dbReference>
<feature type="transmembrane region" description="Helical" evidence="6">
    <location>
        <begin position="182"/>
        <end position="199"/>
    </location>
</feature>
<accession>A0A516GX81</accession>
<evidence type="ECO:0000313" key="8">
    <source>
        <dbReference type="Proteomes" id="UP000317496"/>
    </source>
</evidence>
<organism evidence="7 8">
    <name type="scientific">Ferrovibrio terrae</name>
    <dbReference type="NCBI Taxonomy" id="2594003"/>
    <lineage>
        <taxon>Bacteria</taxon>
        <taxon>Pseudomonadati</taxon>
        <taxon>Pseudomonadota</taxon>
        <taxon>Alphaproteobacteria</taxon>
        <taxon>Rhodospirillales</taxon>
        <taxon>Rhodospirillaceae</taxon>
        <taxon>Ferrovibrio</taxon>
    </lineage>
</organism>
<keyword evidence="8" id="KW-1185">Reference proteome</keyword>
<dbReference type="RefSeq" id="WP_144067130.1">
    <property type="nucleotide sequence ID" value="NZ_CP041636.1"/>
</dbReference>
<dbReference type="Pfam" id="PF01810">
    <property type="entry name" value="LysE"/>
    <property type="match status" value="1"/>
</dbReference>
<evidence type="ECO:0000256" key="6">
    <source>
        <dbReference type="SAM" id="Phobius"/>
    </source>
</evidence>
<proteinExistence type="predicted"/>
<evidence type="ECO:0000313" key="7">
    <source>
        <dbReference type="EMBL" id="QDO96149.1"/>
    </source>
</evidence>
<keyword evidence="2" id="KW-1003">Cell membrane</keyword>
<feature type="transmembrane region" description="Helical" evidence="6">
    <location>
        <begin position="6"/>
        <end position="27"/>
    </location>
</feature>
<dbReference type="GO" id="GO:0005886">
    <property type="term" value="C:plasma membrane"/>
    <property type="evidence" value="ECO:0007669"/>
    <property type="project" value="UniProtKB-SubCell"/>
</dbReference>
<evidence type="ECO:0000256" key="1">
    <source>
        <dbReference type="ARBA" id="ARBA00004651"/>
    </source>
</evidence>
<dbReference type="KEGG" id="fer:FNB15_02125"/>
<dbReference type="OrthoDB" id="9812084at2"/>
<gene>
    <name evidence="7" type="ORF">FNB15_02125</name>
</gene>
<sequence>MTPEQIAAFFIFALVAAITPGPSNVLLTATGMQAGLLRGLPCLFGVSAGMGAMMFLAAYGFGALVLQHPQILQVVRWLGAAFLLWLAWKIASAPVGGGQGAEAPRTTGFFGAALLQWVNPKAWLVSAGAVATYLPGDADSALLRAAAFALVFVSAALPSGFVWLVFGAAAQRFLRAPRRQRGFNLAMGLALAASVVMILR</sequence>
<dbReference type="Proteomes" id="UP000317496">
    <property type="component" value="Chromosome"/>
</dbReference>
<name>A0A516GX81_9PROT</name>
<dbReference type="GO" id="GO:0033228">
    <property type="term" value="P:cysteine export across plasma membrane"/>
    <property type="evidence" value="ECO:0007669"/>
    <property type="project" value="TreeGrafter"/>
</dbReference>
<feature type="transmembrane region" description="Helical" evidence="6">
    <location>
        <begin position="146"/>
        <end position="170"/>
    </location>
</feature>
<dbReference type="PANTHER" id="PTHR30086:SF20">
    <property type="entry name" value="ARGININE EXPORTER PROTEIN ARGO-RELATED"/>
    <property type="match status" value="1"/>
</dbReference>
<feature type="transmembrane region" description="Helical" evidence="6">
    <location>
        <begin position="39"/>
        <end position="65"/>
    </location>
</feature>
<reference evidence="7 8" key="1">
    <citation type="submission" date="2019-07" db="EMBL/GenBank/DDBJ databases">
        <title>Genome sequencing for Ferrovibrio sp. K5.</title>
        <authorList>
            <person name="Park S.-J."/>
        </authorList>
    </citation>
    <scope>NUCLEOTIDE SEQUENCE [LARGE SCALE GENOMIC DNA]</scope>
    <source>
        <strain evidence="7 8">K5</strain>
    </source>
</reference>
<evidence type="ECO:0000256" key="5">
    <source>
        <dbReference type="ARBA" id="ARBA00023136"/>
    </source>
</evidence>
<dbReference type="EMBL" id="CP041636">
    <property type="protein sequence ID" value="QDO96149.1"/>
    <property type="molecule type" value="Genomic_DNA"/>
</dbReference>
<keyword evidence="4 6" id="KW-1133">Transmembrane helix</keyword>
<comment type="subcellular location">
    <subcellularLocation>
        <location evidence="1">Cell membrane</location>
        <topology evidence="1">Multi-pass membrane protein</topology>
    </subcellularLocation>
</comment>
<evidence type="ECO:0000256" key="2">
    <source>
        <dbReference type="ARBA" id="ARBA00022475"/>
    </source>
</evidence>
<protein>
    <submittedName>
        <fullName evidence="7">LysE family translocator</fullName>
    </submittedName>
</protein>
<dbReference type="GO" id="GO:0015171">
    <property type="term" value="F:amino acid transmembrane transporter activity"/>
    <property type="evidence" value="ECO:0007669"/>
    <property type="project" value="TreeGrafter"/>
</dbReference>
<keyword evidence="3 6" id="KW-0812">Transmembrane</keyword>